<evidence type="ECO:0000259" key="9">
    <source>
        <dbReference type="PROSITE" id="PS51755"/>
    </source>
</evidence>
<organism evidence="10 11">
    <name type="scientific">Bacillus daqingensis</name>
    <dbReference type="NCBI Taxonomy" id="872396"/>
    <lineage>
        <taxon>Bacteria</taxon>
        <taxon>Bacillati</taxon>
        <taxon>Bacillota</taxon>
        <taxon>Bacilli</taxon>
        <taxon>Bacillales</taxon>
        <taxon>Bacillaceae</taxon>
        <taxon>Bacillus</taxon>
    </lineage>
</organism>
<comment type="caution">
    <text evidence="10">The sequence shown here is derived from an EMBL/GenBank/DDBJ whole genome shotgun (WGS) entry which is preliminary data.</text>
</comment>
<evidence type="ECO:0000256" key="6">
    <source>
        <dbReference type="PROSITE-ProRule" id="PRU00169"/>
    </source>
</evidence>
<dbReference type="CDD" id="cd00383">
    <property type="entry name" value="trans_reg_C"/>
    <property type="match status" value="1"/>
</dbReference>
<name>A0ABV9NRK7_9BACI</name>
<dbReference type="InterPro" id="IPR001789">
    <property type="entry name" value="Sig_transdc_resp-reg_receiver"/>
</dbReference>
<evidence type="ECO:0000313" key="11">
    <source>
        <dbReference type="Proteomes" id="UP001595896"/>
    </source>
</evidence>
<evidence type="ECO:0000256" key="3">
    <source>
        <dbReference type="ARBA" id="ARBA00023015"/>
    </source>
</evidence>
<dbReference type="SMART" id="SM00862">
    <property type="entry name" value="Trans_reg_C"/>
    <property type="match status" value="1"/>
</dbReference>
<dbReference type="Pfam" id="PF00486">
    <property type="entry name" value="Trans_reg_C"/>
    <property type="match status" value="1"/>
</dbReference>
<evidence type="ECO:0000259" key="8">
    <source>
        <dbReference type="PROSITE" id="PS50110"/>
    </source>
</evidence>
<dbReference type="Pfam" id="PF00072">
    <property type="entry name" value="Response_reg"/>
    <property type="match status" value="1"/>
</dbReference>
<dbReference type="InterPro" id="IPR011006">
    <property type="entry name" value="CheY-like_superfamily"/>
</dbReference>
<proteinExistence type="predicted"/>
<evidence type="ECO:0000256" key="2">
    <source>
        <dbReference type="ARBA" id="ARBA00023012"/>
    </source>
</evidence>
<feature type="DNA-binding region" description="OmpR/PhoB-type" evidence="7">
    <location>
        <begin position="135"/>
        <end position="234"/>
    </location>
</feature>
<keyword evidence="4 7" id="KW-0238">DNA-binding</keyword>
<dbReference type="Gene3D" id="3.40.50.2300">
    <property type="match status" value="1"/>
</dbReference>
<dbReference type="Gene3D" id="1.10.10.10">
    <property type="entry name" value="Winged helix-like DNA-binding domain superfamily/Winged helix DNA-binding domain"/>
    <property type="match status" value="1"/>
</dbReference>
<keyword evidence="11" id="KW-1185">Reference proteome</keyword>
<evidence type="ECO:0000256" key="5">
    <source>
        <dbReference type="ARBA" id="ARBA00023163"/>
    </source>
</evidence>
<feature type="modified residue" description="4-aspartylphosphate" evidence="6">
    <location>
        <position position="62"/>
    </location>
</feature>
<sequence>MPSPPGRDTSMTTILIVDDEPQMLELITDCLQLLPVDIQTEQDSATARKKLQTETFDLVILDVMMPSPDGWELLKETAELPAPPSIIMLTALGDNDQIVRGLQNGADDYVTKPFEPAILAARVEAVLRRKHPHTGSVISYNGLSVDSVRREAEFEGSCLTLTKKEFDLVALLVKRPGQVFTRQQLLDEIDDHGSAASDRTVDTHMKNIREKVRRAGGSSSLIETVWGIGYRLGAGI</sequence>
<dbReference type="SUPFAM" id="SSF52172">
    <property type="entry name" value="CheY-like"/>
    <property type="match status" value="1"/>
</dbReference>
<dbReference type="RefSeq" id="WP_377908702.1">
    <property type="nucleotide sequence ID" value="NZ_JBHSGK010000004.1"/>
</dbReference>
<keyword evidence="5" id="KW-0804">Transcription</keyword>
<dbReference type="EMBL" id="JBHSGK010000004">
    <property type="protein sequence ID" value="MFC4736043.1"/>
    <property type="molecule type" value="Genomic_DNA"/>
</dbReference>
<dbReference type="PROSITE" id="PS50110">
    <property type="entry name" value="RESPONSE_REGULATORY"/>
    <property type="match status" value="1"/>
</dbReference>
<dbReference type="Gene3D" id="6.10.250.690">
    <property type="match status" value="1"/>
</dbReference>
<evidence type="ECO:0000256" key="1">
    <source>
        <dbReference type="ARBA" id="ARBA00022553"/>
    </source>
</evidence>
<keyword evidence="2" id="KW-0902">Two-component regulatory system</keyword>
<dbReference type="InterPro" id="IPR036388">
    <property type="entry name" value="WH-like_DNA-bd_sf"/>
</dbReference>
<protein>
    <submittedName>
        <fullName evidence="10">Response regulator transcription factor</fullName>
    </submittedName>
</protein>
<reference evidence="11" key="1">
    <citation type="journal article" date="2019" name="Int. J. Syst. Evol. Microbiol.">
        <title>The Global Catalogue of Microorganisms (GCM) 10K type strain sequencing project: providing services to taxonomists for standard genome sequencing and annotation.</title>
        <authorList>
            <consortium name="The Broad Institute Genomics Platform"/>
            <consortium name="The Broad Institute Genome Sequencing Center for Infectious Disease"/>
            <person name="Wu L."/>
            <person name="Ma J."/>
        </authorList>
    </citation>
    <scope>NUCLEOTIDE SEQUENCE [LARGE SCALE GENOMIC DNA]</scope>
    <source>
        <strain evidence="11">JCM 12165</strain>
    </source>
</reference>
<keyword evidence="1 6" id="KW-0597">Phosphoprotein</keyword>
<feature type="domain" description="OmpR/PhoB-type" evidence="9">
    <location>
        <begin position="135"/>
        <end position="234"/>
    </location>
</feature>
<gene>
    <name evidence="10" type="ORF">ACFO4L_05530</name>
</gene>
<dbReference type="SMART" id="SM00448">
    <property type="entry name" value="REC"/>
    <property type="match status" value="1"/>
</dbReference>
<accession>A0ABV9NRK7</accession>
<dbReference type="PANTHER" id="PTHR48111">
    <property type="entry name" value="REGULATOR OF RPOS"/>
    <property type="match status" value="1"/>
</dbReference>
<evidence type="ECO:0000256" key="7">
    <source>
        <dbReference type="PROSITE-ProRule" id="PRU01091"/>
    </source>
</evidence>
<keyword evidence="3" id="KW-0805">Transcription regulation</keyword>
<dbReference type="PROSITE" id="PS51755">
    <property type="entry name" value="OMPR_PHOB"/>
    <property type="match status" value="1"/>
</dbReference>
<dbReference type="CDD" id="cd17574">
    <property type="entry name" value="REC_OmpR"/>
    <property type="match status" value="1"/>
</dbReference>
<evidence type="ECO:0000313" key="10">
    <source>
        <dbReference type="EMBL" id="MFC4736043.1"/>
    </source>
</evidence>
<dbReference type="Proteomes" id="UP001595896">
    <property type="component" value="Unassembled WGS sequence"/>
</dbReference>
<dbReference type="InterPro" id="IPR039420">
    <property type="entry name" value="WalR-like"/>
</dbReference>
<dbReference type="InterPro" id="IPR001867">
    <property type="entry name" value="OmpR/PhoB-type_DNA-bd"/>
</dbReference>
<dbReference type="PANTHER" id="PTHR48111:SF1">
    <property type="entry name" value="TWO-COMPONENT RESPONSE REGULATOR ORR33"/>
    <property type="match status" value="1"/>
</dbReference>
<feature type="domain" description="Response regulatory" evidence="8">
    <location>
        <begin position="13"/>
        <end position="127"/>
    </location>
</feature>
<evidence type="ECO:0000256" key="4">
    <source>
        <dbReference type="ARBA" id="ARBA00023125"/>
    </source>
</evidence>